<sequence length="343" mass="36301">MLTNPRVEHAHGRRESRVRGLIGVLVTTVAVLAGCGTPAPDTPAVAGDYSEQSLPNGTQIIPPSGLVPPAPVPPSACGASASLRPGPPVPAGAVPPGRLVADIVARDRLIVGVDQDTNLLSFRDPTTDTLEGFDVDVAREVARDLLGDPAKVEFRLLTPGGRLDALEKNQVDIVAQTMTITCQRAERVAFSTVYLEAYQRVLVTEGSGIAGSADLAGRRVCAATDTTSLATIRRVQPQATIVAVPDWADCLMVLQQRQADAVSTDDAILAGLAAQDPTLEIVGPSLETQPYGIGINKTNTDLVRLVNGTLDRLRVDGTWMRLYDRWLTVLGPVAGPPTPTYRD</sequence>
<feature type="compositionally biased region" description="Pro residues" evidence="4">
    <location>
        <begin position="65"/>
        <end position="74"/>
    </location>
</feature>
<evidence type="ECO:0000259" key="6">
    <source>
        <dbReference type="SMART" id="SM00062"/>
    </source>
</evidence>
<reference evidence="8" key="1">
    <citation type="submission" date="2016-10" db="EMBL/GenBank/DDBJ databases">
        <authorList>
            <person name="Varghese N."/>
            <person name="Submissions S."/>
        </authorList>
    </citation>
    <scope>NUCLEOTIDE SEQUENCE [LARGE SCALE GENOMIC DNA]</scope>
    <source>
        <strain evidence="8">DSM 44498</strain>
    </source>
</reference>
<dbReference type="Proteomes" id="UP000183561">
    <property type="component" value="Unassembled WGS sequence"/>
</dbReference>
<evidence type="ECO:0000256" key="5">
    <source>
        <dbReference type="SAM" id="Phobius"/>
    </source>
</evidence>
<accession>A0A1H4NCI3</accession>
<dbReference type="Gene3D" id="3.40.190.10">
    <property type="entry name" value="Periplasmic binding protein-like II"/>
    <property type="match status" value="2"/>
</dbReference>
<dbReference type="SMART" id="SM00062">
    <property type="entry name" value="PBPb"/>
    <property type="match status" value="1"/>
</dbReference>
<dbReference type="PANTHER" id="PTHR30085">
    <property type="entry name" value="AMINO ACID ABC TRANSPORTER PERMEASE"/>
    <property type="match status" value="1"/>
</dbReference>
<dbReference type="Pfam" id="PF00497">
    <property type="entry name" value="SBP_bac_3"/>
    <property type="match status" value="1"/>
</dbReference>
<protein>
    <submittedName>
        <fullName evidence="7">Amino acid ABC transporter substrate-binding protein, PAAT family</fullName>
    </submittedName>
</protein>
<keyword evidence="2" id="KW-0813">Transport</keyword>
<evidence type="ECO:0000256" key="4">
    <source>
        <dbReference type="SAM" id="MobiDB-lite"/>
    </source>
</evidence>
<keyword evidence="3" id="KW-0732">Signal</keyword>
<feature type="domain" description="Solute-binding protein family 3/N-terminal" evidence="6">
    <location>
        <begin position="108"/>
        <end position="330"/>
    </location>
</feature>
<feature type="transmembrane region" description="Helical" evidence="5">
    <location>
        <begin position="21"/>
        <end position="39"/>
    </location>
</feature>
<dbReference type="PROSITE" id="PS51257">
    <property type="entry name" value="PROKAR_LIPOPROTEIN"/>
    <property type="match status" value="1"/>
</dbReference>
<evidence type="ECO:0000313" key="7">
    <source>
        <dbReference type="EMBL" id="SEB92585.1"/>
    </source>
</evidence>
<feature type="region of interest" description="Disordered" evidence="4">
    <location>
        <begin position="61"/>
        <end position="83"/>
    </location>
</feature>
<dbReference type="RefSeq" id="WP_072937997.1">
    <property type="nucleotide sequence ID" value="NZ_FNSV01000005.1"/>
</dbReference>
<dbReference type="GO" id="GO:0005576">
    <property type="term" value="C:extracellular region"/>
    <property type="evidence" value="ECO:0007669"/>
    <property type="project" value="TreeGrafter"/>
</dbReference>
<keyword evidence="5" id="KW-0472">Membrane</keyword>
<dbReference type="PANTHER" id="PTHR30085:SF6">
    <property type="entry name" value="ABC TRANSPORTER GLUTAMINE-BINDING PROTEIN GLNH"/>
    <property type="match status" value="1"/>
</dbReference>
<keyword evidence="5" id="KW-0812">Transmembrane</keyword>
<evidence type="ECO:0000256" key="3">
    <source>
        <dbReference type="ARBA" id="ARBA00022729"/>
    </source>
</evidence>
<dbReference type="SUPFAM" id="SSF53850">
    <property type="entry name" value="Periplasmic binding protein-like II"/>
    <property type="match status" value="1"/>
</dbReference>
<proteinExistence type="inferred from homology"/>
<dbReference type="InterPro" id="IPR001638">
    <property type="entry name" value="Solute-binding_3/MltF_N"/>
</dbReference>
<organism evidence="7 8">
    <name type="scientific">Rhodococcus koreensis</name>
    <dbReference type="NCBI Taxonomy" id="99653"/>
    <lineage>
        <taxon>Bacteria</taxon>
        <taxon>Bacillati</taxon>
        <taxon>Actinomycetota</taxon>
        <taxon>Actinomycetes</taxon>
        <taxon>Mycobacteriales</taxon>
        <taxon>Nocardiaceae</taxon>
        <taxon>Rhodococcus</taxon>
    </lineage>
</organism>
<evidence type="ECO:0000313" key="8">
    <source>
        <dbReference type="Proteomes" id="UP000183561"/>
    </source>
</evidence>
<gene>
    <name evidence="7" type="ORF">SAMN04490239_2209</name>
</gene>
<evidence type="ECO:0000256" key="2">
    <source>
        <dbReference type="ARBA" id="ARBA00022448"/>
    </source>
</evidence>
<keyword evidence="8" id="KW-1185">Reference proteome</keyword>
<keyword evidence="5" id="KW-1133">Transmembrane helix</keyword>
<dbReference type="EMBL" id="FNSV01000005">
    <property type="protein sequence ID" value="SEB92585.1"/>
    <property type="molecule type" value="Genomic_DNA"/>
</dbReference>
<dbReference type="CDD" id="cd13690">
    <property type="entry name" value="PBP2_GluB"/>
    <property type="match status" value="1"/>
</dbReference>
<dbReference type="GO" id="GO:0006865">
    <property type="term" value="P:amino acid transport"/>
    <property type="evidence" value="ECO:0007669"/>
    <property type="project" value="TreeGrafter"/>
</dbReference>
<dbReference type="GO" id="GO:0030288">
    <property type="term" value="C:outer membrane-bounded periplasmic space"/>
    <property type="evidence" value="ECO:0007669"/>
    <property type="project" value="TreeGrafter"/>
</dbReference>
<comment type="similarity">
    <text evidence="1">Belongs to the bacterial solute-binding protein 3 family.</text>
</comment>
<dbReference type="InterPro" id="IPR051455">
    <property type="entry name" value="Bact_solute-bind_prot3"/>
</dbReference>
<evidence type="ECO:0000256" key="1">
    <source>
        <dbReference type="ARBA" id="ARBA00010333"/>
    </source>
</evidence>
<name>A0A1H4NCI3_9NOCA</name>
<dbReference type="AlphaFoldDB" id="A0A1H4NCI3"/>